<dbReference type="InterPro" id="IPR028098">
    <property type="entry name" value="Glyco_trans_4-like_N"/>
</dbReference>
<feature type="non-terminal residue" evidence="2">
    <location>
        <position position="112"/>
    </location>
</feature>
<protein>
    <recommendedName>
        <fullName evidence="1">Glycosyltransferase subfamily 4-like N-terminal domain-containing protein</fullName>
    </recommendedName>
</protein>
<dbReference type="AlphaFoldDB" id="X0UYA9"/>
<sequence length="112" mass="12678">MAKIRLLYVITNLELGGAQKQLLYTISRLGKNFEIWLATHDKGFLLSEAFSIPGLKVKFIPSLVRPINPIKDICAFFVLYKLIKREKFDIVHTHSSKAGILGRWAAKLAKVP</sequence>
<accession>X0UYA9</accession>
<evidence type="ECO:0000259" key="1">
    <source>
        <dbReference type="Pfam" id="PF13439"/>
    </source>
</evidence>
<feature type="domain" description="Glycosyltransferase subfamily 4-like N-terminal" evidence="1">
    <location>
        <begin position="16"/>
        <end position="111"/>
    </location>
</feature>
<name>X0UYA9_9ZZZZ</name>
<evidence type="ECO:0000313" key="2">
    <source>
        <dbReference type="EMBL" id="GAG10829.1"/>
    </source>
</evidence>
<dbReference type="EMBL" id="BARS01024691">
    <property type="protein sequence ID" value="GAG10829.1"/>
    <property type="molecule type" value="Genomic_DNA"/>
</dbReference>
<gene>
    <name evidence="2" type="ORF">S01H1_39159</name>
</gene>
<reference evidence="2" key="1">
    <citation type="journal article" date="2014" name="Front. Microbiol.">
        <title>High frequency of phylogenetically diverse reductive dehalogenase-homologous genes in deep subseafloor sedimentary metagenomes.</title>
        <authorList>
            <person name="Kawai M."/>
            <person name="Futagami T."/>
            <person name="Toyoda A."/>
            <person name="Takaki Y."/>
            <person name="Nishi S."/>
            <person name="Hori S."/>
            <person name="Arai W."/>
            <person name="Tsubouchi T."/>
            <person name="Morono Y."/>
            <person name="Uchiyama I."/>
            <person name="Ito T."/>
            <person name="Fujiyama A."/>
            <person name="Inagaki F."/>
            <person name="Takami H."/>
        </authorList>
    </citation>
    <scope>NUCLEOTIDE SEQUENCE</scope>
    <source>
        <strain evidence="2">Expedition CK06-06</strain>
    </source>
</reference>
<dbReference type="Pfam" id="PF13439">
    <property type="entry name" value="Glyco_transf_4"/>
    <property type="match status" value="1"/>
</dbReference>
<proteinExistence type="predicted"/>
<dbReference type="Gene3D" id="3.40.50.2000">
    <property type="entry name" value="Glycogen Phosphorylase B"/>
    <property type="match status" value="1"/>
</dbReference>
<comment type="caution">
    <text evidence="2">The sequence shown here is derived from an EMBL/GenBank/DDBJ whole genome shotgun (WGS) entry which is preliminary data.</text>
</comment>
<organism evidence="2">
    <name type="scientific">marine sediment metagenome</name>
    <dbReference type="NCBI Taxonomy" id="412755"/>
    <lineage>
        <taxon>unclassified sequences</taxon>
        <taxon>metagenomes</taxon>
        <taxon>ecological metagenomes</taxon>
    </lineage>
</organism>
<dbReference type="SUPFAM" id="SSF53756">
    <property type="entry name" value="UDP-Glycosyltransferase/glycogen phosphorylase"/>
    <property type="match status" value="1"/>
</dbReference>